<dbReference type="EMBL" id="CP013011">
    <property type="protein sequence ID" value="ALL01834.1"/>
    <property type="molecule type" value="Genomic_DNA"/>
</dbReference>
<dbReference type="Pfam" id="PF01368">
    <property type="entry name" value="DHH"/>
    <property type="match status" value="1"/>
</dbReference>
<protein>
    <recommendedName>
        <fullName evidence="1">DDH domain-containing protein</fullName>
    </recommendedName>
</protein>
<dbReference type="STRING" id="1273541.Pyrde_1791"/>
<evidence type="ECO:0000313" key="2">
    <source>
        <dbReference type="EMBL" id="ALL01834.1"/>
    </source>
</evidence>
<gene>
    <name evidence="2" type="ORF">Pyrde_1791</name>
</gene>
<dbReference type="PANTHER" id="PTHR42146">
    <property type="entry name" value="3',5'-CYCLIC-NUCLEOTIDE PHOSPHODIESTERASE"/>
    <property type="match status" value="1"/>
</dbReference>
<dbReference type="Gene3D" id="3.90.1640.30">
    <property type="match status" value="1"/>
</dbReference>
<dbReference type="SUPFAM" id="SSF64182">
    <property type="entry name" value="DHH phosphoesterases"/>
    <property type="match status" value="1"/>
</dbReference>
<accession>A0A0P0N4Z3</accession>
<dbReference type="InterPro" id="IPR038763">
    <property type="entry name" value="DHH_sf"/>
</dbReference>
<proteinExistence type="predicted"/>
<dbReference type="Proteomes" id="UP000058613">
    <property type="component" value="Chromosome"/>
</dbReference>
<dbReference type="KEGG" id="pdl:Pyrde_1791"/>
<reference evidence="2 3" key="1">
    <citation type="submission" date="2015-10" db="EMBL/GenBank/DDBJ databases">
        <title>Complete genome sequence of hyperthermophilic archaeon Pyrodictium delaneyi Su06.</title>
        <authorList>
            <person name="Jung J.-H."/>
            <person name="Lin J."/>
            <person name="Holden J.F."/>
            <person name="Park C.-S."/>
        </authorList>
    </citation>
    <scope>NUCLEOTIDE SEQUENCE [LARGE SCALE GENOMIC DNA]</scope>
    <source>
        <strain evidence="2 3">Su06</strain>
    </source>
</reference>
<organism evidence="2 3">
    <name type="scientific">Pyrodictium delaneyi</name>
    <dbReference type="NCBI Taxonomy" id="1273541"/>
    <lineage>
        <taxon>Archaea</taxon>
        <taxon>Thermoproteota</taxon>
        <taxon>Thermoprotei</taxon>
        <taxon>Desulfurococcales</taxon>
        <taxon>Pyrodictiaceae</taxon>
        <taxon>Pyrodictium</taxon>
    </lineage>
</organism>
<dbReference type="PANTHER" id="PTHR42146:SF1">
    <property type="entry name" value="OLIGORIBONUCLEASE NRNB"/>
    <property type="match status" value="1"/>
</dbReference>
<dbReference type="InterPro" id="IPR001667">
    <property type="entry name" value="DDH_dom"/>
</dbReference>
<evidence type="ECO:0000313" key="3">
    <source>
        <dbReference type="Proteomes" id="UP000058613"/>
    </source>
</evidence>
<sequence>MHPVLAYEKAIELLEAARRLHTVSHVDLDGLVSAALLLRWARRRGIEAKHDVAGARGLYRMLRRALQEAAGRPGTVVVVADLSPRSRADAEAVAGLLRWGQRLVWIDHHEWPEGAREALEKAGAIVVHDRSRVTAEIACAVARCTGEDRTLVEIARADDSCSEDHLGLADKWRLVLRHLDWEGLRRAAGALAEGSLWPDWAREIYEREAPSYYQEIREKTSVNGYEFNGIRVVVVTPPPRASGCDVQRLGLVPGPSEADVAVILYPRGISIRTWGQLRADCIASRLGGGGHSHVAGAPRPSTTMGPAQIARMVANAAEGCRAGQ</sequence>
<feature type="domain" description="DDH" evidence="1">
    <location>
        <begin position="23"/>
        <end position="142"/>
    </location>
</feature>
<name>A0A0P0N4Z3_9CREN</name>
<dbReference type="AlphaFoldDB" id="A0A0P0N4Z3"/>
<dbReference type="InterPro" id="IPR052968">
    <property type="entry name" value="Nucleotide_metab_enz"/>
</dbReference>
<evidence type="ECO:0000259" key="1">
    <source>
        <dbReference type="Pfam" id="PF01368"/>
    </source>
</evidence>